<feature type="transmembrane region" description="Helical" evidence="1">
    <location>
        <begin position="46"/>
        <end position="68"/>
    </location>
</feature>
<dbReference type="RefSeq" id="WP_025007459.1">
    <property type="nucleotide sequence ID" value="NZ_BMPK01000002.1"/>
</dbReference>
<organism evidence="2 3">
    <name type="scientific">Shewanella putrefaciens</name>
    <name type="common">Pseudomonas putrefaciens</name>
    <dbReference type="NCBI Taxonomy" id="24"/>
    <lineage>
        <taxon>Bacteria</taxon>
        <taxon>Pseudomonadati</taxon>
        <taxon>Pseudomonadota</taxon>
        <taxon>Gammaproteobacteria</taxon>
        <taxon>Alteromonadales</taxon>
        <taxon>Shewanellaceae</taxon>
        <taxon>Shewanella</taxon>
    </lineage>
</organism>
<dbReference type="EMBL" id="CP080635">
    <property type="protein sequence ID" value="QYX74061.1"/>
    <property type="molecule type" value="Genomic_DNA"/>
</dbReference>
<keyword evidence="1" id="KW-0472">Membrane</keyword>
<reference evidence="2 3" key="1">
    <citation type="submission" date="2021-08" db="EMBL/GenBank/DDBJ databases">
        <title>Shewanella putrefaciens YZ-J, complete genome.</title>
        <authorList>
            <person name="Yi Z."/>
        </authorList>
    </citation>
    <scope>NUCLEOTIDE SEQUENCE [LARGE SCALE GENOMIC DNA]</scope>
    <source>
        <strain evidence="2 3">YZ-J</strain>
    </source>
</reference>
<accession>A0ABX8XF64</accession>
<sequence length="146" mass="16755">MVEHSKTTRVLAYICAAILLPVYIAGPISLILLSGKRFSNADASTVILLAALCVGMTYLCGKYFYLMVRFLKNIKTKMTYDNEGIVLRKGTETKQYSWNDLRASREYASCQIFCLMDLSQQHLFSIWEYASGYHEFRQKMHDEIGI</sequence>
<gene>
    <name evidence="2" type="ORF">K3G22_06515</name>
</gene>
<keyword evidence="3" id="KW-1185">Reference proteome</keyword>
<dbReference type="GeneID" id="67442897"/>
<evidence type="ECO:0000256" key="1">
    <source>
        <dbReference type="SAM" id="Phobius"/>
    </source>
</evidence>
<protein>
    <submittedName>
        <fullName evidence="2">Uncharacterized protein</fullName>
    </submittedName>
</protein>
<name>A0ABX8XF64_SHEPU</name>
<evidence type="ECO:0000313" key="3">
    <source>
        <dbReference type="Proteomes" id="UP000827084"/>
    </source>
</evidence>
<proteinExistence type="predicted"/>
<keyword evidence="1" id="KW-1133">Transmembrane helix</keyword>
<feature type="transmembrane region" description="Helical" evidence="1">
    <location>
        <begin position="12"/>
        <end position="34"/>
    </location>
</feature>
<evidence type="ECO:0000313" key="2">
    <source>
        <dbReference type="EMBL" id="QYX74061.1"/>
    </source>
</evidence>
<keyword evidence="1" id="KW-0812">Transmembrane</keyword>
<dbReference type="Proteomes" id="UP000827084">
    <property type="component" value="Chromosome"/>
</dbReference>